<dbReference type="InterPro" id="IPR051538">
    <property type="entry name" value="Acyl-CoA_Synth/Transferase"/>
</dbReference>
<dbReference type="Gene3D" id="3.30.1490.20">
    <property type="entry name" value="ATP-grasp fold, A domain"/>
    <property type="match status" value="1"/>
</dbReference>
<dbReference type="InterPro" id="IPR032875">
    <property type="entry name" value="Succ_CoA_lig_flav_dom"/>
</dbReference>
<evidence type="ECO:0000256" key="1">
    <source>
        <dbReference type="ARBA" id="ARBA00022598"/>
    </source>
</evidence>
<dbReference type="Gene3D" id="3.30.470.20">
    <property type="entry name" value="ATP-grasp fold, B domain"/>
    <property type="match status" value="1"/>
</dbReference>
<dbReference type="Gene3D" id="3.40.50.261">
    <property type="entry name" value="Succinyl-CoA synthetase domains"/>
    <property type="match status" value="2"/>
</dbReference>
<organism evidence="5 6">
    <name type="scientific">Brevibacterium aurantiacum</name>
    <dbReference type="NCBI Taxonomy" id="273384"/>
    <lineage>
        <taxon>Bacteria</taxon>
        <taxon>Bacillati</taxon>
        <taxon>Actinomycetota</taxon>
        <taxon>Actinomycetes</taxon>
        <taxon>Micrococcales</taxon>
        <taxon>Brevibacteriaceae</taxon>
        <taxon>Brevibacterium</taxon>
    </lineage>
</organism>
<gene>
    <name evidence="5" type="ORF">EB834_19510</name>
</gene>
<evidence type="ECO:0000256" key="3">
    <source>
        <dbReference type="ARBA" id="ARBA00022840"/>
    </source>
</evidence>
<protein>
    <submittedName>
        <fullName evidence="5">CoA-binding protein</fullName>
    </submittedName>
</protein>
<dbReference type="SUPFAM" id="SSF51735">
    <property type="entry name" value="NAD(P)-binding Rossmann-fold domains"/>
    <property type="match status" value="1"/>
</dbReference>
<evidence type="ECO:0000313" key="5">
    <source>
        <dbReference type="EMBL" id="TGD36490.1"/>
    </source>
</evidence>
<dbReference type="PANTHER" id="PTHR43334:SF1">
    <property type="entry name" value="3-HYDROXYPROPIONATE--COA LIGASE [ADP-FORMING]"/>
    <property type="match status" value="1"/>
</dbReference>
<dbReference type="InterPro" id="IPR016102">
    <property type="entry name" value="Succinyl-CoA_synth-like"/>
</dbReference>
<keyword evidence="3" id="KW-0067">ATP-binding</keyword>
<dbReference type="PANTHER" id="PTHR43334">
    <property type="entry name" value="ACETATE--COA LIGASE [ADP-FORMING]"/>
    <property type="match status" value="1"/>
</dbReference>
<feature type="domain" description="CoA-binding" evidence="4">
    <location>
        <begin position="20"/>
        <end position="114"/>
    </location>
</feature>
<dbReference type="SUPFAM" id="SSF56059">
    <property type="entry name" value="Glutathione synthetase ATP-binding domain-like"/>
    <property type="match status" value="1"/>
</dbReference>
<dbReference type="Gene3D" id="3.40.50.720">
    <property type="entry name" value="NAD(P)-binding Rossmann-like Domain"/>
    <property type="match status" value="1"/>
</dbReference>
<proteinExistence type="predicted"/>
<dbReference type="Pfam" id="PF13607">
    <property type="entry name" value="Succ_CoA_lig"/>
    <property type="match status" value="1"/>
</dbReference>
<comment type="caution">
    <text evidence="5">The sequence shown here is derived from an EMBL/GenBank/DDBJ whole genome shotgun (WGS) entry which is preliminary data.</text>
</comment>
<dbReference type="Pfam" id="PF13549">
    <property type="entry name" value="ATP-grasp_5"/>
    <property type="match status" value="1"/>
</dbReference>
<dbReference type="Pfam" id="PF13380">
    <property type="entry name" value="CoA_binding_2"/>
    <property type="match status" value="1"/>
</dbReference>
<dbReference type="SUPFAM" id="SSF52210">
    <property type="entry name" value="Succinyl-CoA synthetase domains"/>
    <property type="match status" value="2"/>
</dbReference>
<name>A0A4Z0KDC6_BREAU</name>
<reference evidence="5 6" key="1">
    <citation type="submission" date="2018-10" db="EMBL/GenBank/DDBJ databases">
        <title>Brevibacterium genomes from Austrain hard cheese rinds.</title>
        <authorList>
            <person name="Anast J.M."/>
            <person name="Dzieciol M."/>
            <person name="Schultz D.L."/>
            <person name="Mann E."/>
            <person name="Wagner M."/>
            <person name="Schmitz-Esser S."/>
        </authorList>
    </citation>
    <scope>NUCLEOTIDE SEQUENCE [LARGE SCALE GENOMIC DNA]</scope>
    <source>
        <strain evidence="5 6">L261</strain>
    </source>
</reference>
<dbReference type="InterPro" id="IPR013815">
    <property type="entry name" value="ATP_grasp_subdomain_1"/>
</dbReference>
<dbReference type="GO" id="GO:0005524">
    <property type="term" value="F:ATP binding"/>
    <property type="evidence" value="ECO:0007669"/>
    <property type="project" value="UniProtKB-KW"/>
</dbReference>
<sequence>MTAPSGSYETDARTNQLDALFRPQTVAFVGASDKNLFSRRAYAQFSRIAPDTLLPLVNPRSEVVHGQPTYKQCIDIPGGIDCAFMLTPADVTASALDDAADAGARAAVIVSQGWAEEGSVGAKRQEELVAKARARGMILLGPNHIGFANLWGKVAPCSLGLELPTAPGHVGLITQSGAVGSSLVTYAARNDVRFSFVITVGNEAMVDISEAIKYLADDANTRAIAVFAESIRDPQKFRDAARRAAEVGKPIIILKVGSSALAAATAQAHTGALVGDDKVIDAVLRQDGIIRVRTVEDLVCTANLAASTGPLRSSGIGVLSASGGACDVIADQGQDAGLRLPELDDAARSRIEQFLPSYGHAQNPLDMTGGALADPEAWKEGLRAFAANQPQIGLLGVVTSLPREGEQQRIDTFKAVGECATETGIPIAVFPQIDQDQSEYIREVRDDSKVQIIMPSVARFVTAASAVARWSDWLADRTAQGALPEQSLDIRAVDAGEVLSEYDARELIAPSGVEFVPTELTANAQEAVAAAERFGGAVALKVCSADAAHKTELGGVALNLQTPAEVEEAFERLSLRAQQHKVALQGLLVSPMRAHSTELLVGVTRDPSWGLVLAVAAGGELVEILDDSALRVLPVTRDEIRSMLLELRISRVLDGYRGRRSADFEKIVETVAGVATAAVHLGDRLASLEINPLAVSENSVEALDVLITTLADS</sequence>
<dbReference type="SMART" id="SM00881">
    <property type="entry name" value="CoA_binding"/>
    <property type="match status" value="1"/>
</dbReference>
<dbReference type="RefSeq" id="WP_135448522.1">
    <property type="nucleotide sequence ID" value="NZ_RHFF01000032.1"/>
</dbReference>
<evidence type="ECO:0000256" key="2">
    <source>
        <dbReference type="ARBA" id="ARBA00022741"/>
    </source>
</evidence>
<keyword evidence="2" id="KW-0547">Nucleotide-binding</keyword>
<dbReference type="GO" id="GO:0016874">
    <property type="term" value="F:ligase activity"/>
    <property type="evidence" value="ECO:0007669"/>
    <property type="project" value="UniProtKB-KW"/>
</dbReference>
<evidence type="ECO:0000259" key="4">
    <source>
        <dbReference type="SMART" id="SM00881"/>
    </source>
</evidence>
<keyword evidence="1" id="KW-0436">Ligase</keyword>
<evidence type="ECO:0000313" key="6">
    <source>
        <dbReference type="Proteomes" id="UP000297736"/>
    </source>
</evidence>
<accession>A0A4Z0KDC6</accession>
<dbReference type="AlphaFoldDB" id="A0A4Z0KDC6"/>
<dbReference type="InterPro" id="IPR036291">
    <property type="entry name" value="NAD(P)-bd_dom_sf"/>
</dbReference>
<dbReference type="InterPro" id="IPR003781">
    <property type="entry name" value="CoA-bd"/>
</dbReference>
<dbReference type="EMBL" id="RHFF01000032">
    <property type="protein sequence ID" value="TGD36490.1"/>
    <property type="molecule type" value="Genomic_DNA"/>
</dbReference>
<dbReference type="Proteomes" id="UP000297736">
    <property type="component" value="Unassembled WGS sequence"/>
</dbReference>